<feature type="transmembrane region" description="Helical" evidence="6">
    <location>
        <begin position="102"/>
        <end position="124"/>
    </location>
</feature>
<organism evidence="8 9">
    <name type="scientific">Chaetops frenatus</name>
    <name type="common">Rufous rock-jumper</name>
    <dbReference type="NCBI Taxonomy" id="221966"/>
    <lineage>
        <taxon>Eukaryota</taxon>
        <taxon>Metazoa</taxon>
        <taxon>Chordata</taxon>
        <taxon>Craniata</taxon>
        <taxon>Vertebrata</taxon>
        <taxon>Euteleostomi</taxon>
        <taxon>Archelosauria</taxon>
        <taxon>Archosauria</taxon>
        <taxon>Dinosauria</taxon>
        <taxon>Saurischia</taxon>
        <taxon>Theropoda</taxon>
        <taxon>Coelurosauria</taxon>
        <taxon>Aves</taxon>
        <taxon>Neognathae</taxon>
        <taxon>Neoaves</taxon>
        <taxon>Telluraves</taxon>
        <taxon>Australaves</taxon>
        <taxon>Passeriformes</taxon>
        <taxon>Picathartidae</taxon>
        <taxon>Chaetops</taxon>
    </lineage>
</organism>
<dbReference type="InterPro" id="IPR000591">
    <property type="entry name" value="DEP_dom"/>
</dbReference>
<dbReference type="Gene3D" id="1.10.10.10">
    <property type="entry name" value="Winged helix-like DNA-binding domain superfamily/Winged helix DNA-binding domain"/>
    <property type="match status" value="1"/>
</dbReference>
<sequence length="846" mass="93364">MDSYSDFSAKNLSSSANMSLSLPGQAGLNTTGGTPSMSISRLFPALLECFGIILCGYIAGRANIITSTQAKGLGNFVSRFALPALLFKNMVVLNFSNVNWSFLYSVLVAKAAVFFLVCVLTLLVASPENRFSKAGLFPIFATQSNDFALGYPIVEALYQTTYPEYLQYIYLVAPISLMMLNPLGFIFCEIQKWRNNRTVSQSKIKIVGLALLRVLQNPIVFMVFIGIASNFILGQKIPEYLENFLDGLGSSFSGSALFYLGLTMVGQTKKLTKGMFVALILLITAKLLMMPFLCREMVELLDKSDSTVNHTSLSNYAFLYGVFPAAPGVAIFASQFNMEVGIITSGMVISTFVSAPIMYVSAWLLTIPSMDPNPLAAALQNVSFDISIVSLISLTWSLTVVLLSKKYKQLPHMITTNLLVAQFIACIGMVAWNFTVKEKDITIQILVFIFLYSSLYSTYLWTGFLSFSLFLLKKRETVKIPIGFIIIAGWGVPTVLVGILLIVGEHNNTSIDSAFFYGKHQIITTAVILFISILMSGISLMGMNRSRQGSSYGVLNPYSPRSSVEEVEVEGSNQDHISASMAQSSPESSAESSPESSAQSSPGCCSCQTTNGELSCAKDSKAMPNDVASKVPPIETVDQCVSHCSAQTCVLAQEEQLLQTGDKQLARHVLLCLLLIVGLFANLSSCLWWLFNQEPGRLYVELQFFCAVFNFGQGFICFGIFGLDKHLIILPFKRRLEFFWGGREAAGHTDASVPEEIRMTCQQFVRYHRDHCVKSIVRGRRCGAKTSTGIFFGCDLVNWLMQVGLASDRGEAVVYGDRLLKGGIVQHITNEFEFRDEHLYYRFIPK</sequence>
<dbReference type="CDD" id="cd04443">
    <property type="entry name" value="DEP_GPR155"/>
    <property type="match status" value="1"/>
</dbReference>
<feature type="non-terminal residue" evidence="8">
    <location>
        <position position="846"/>
    </location>
</feature>
<protein>
    <submittedName>
        <fullName evidence="8">GP155 protein</fullName>
    </submittedName>
</protein>
<dbReference type="InterPro" id="IPR036388">
    <property type="entry name" value="WH-like_DNA-bd_sf"/>
</dbReference>
<feature type="transmembrane region" description="Helical" evidence="6">
    <location>
        <begin position="386"/>
        <end position="404"/>
    </location>
</feature>
<dbReference type="Pfam" id="PF00610">
    <property type="entry name" value="DEP"/>
    <property type="match status" value="1"/>
</dbReference>
<feature type="transmembrane region" description="Helical" evidence="6">
    <location>
        <begin position="209"/>
        <end position="232"/>
    </location>
</feature>
<dbReference type="Pfam" id="PF03547">
    <property type="entry name" value="Mem_trans"/>
    <property type="match status" value="1"/>
</dbReference>
<dbReference type="Gene3D" id="1.20.1070.10">
    <property type="entry name" value="Rhodopsin 7-helix transmembrane proteins"/>
    <property type="match status" value="1"/>
</dbReference>
<feature type="domain" description="DEP" evidence="7">
    <location>
        <begin position="791"/>
        <end position="845"/>
    </location>
</feature>
<feature type="transmembrane region" description="Helical" evidence="6">
    <location>
        <begin position="482"/>
        <end position="502"/>
    </location>
</feature>
<feature type="transmembrane region" description="Helical" evidence="6">
    <location>
        <begin position="702"/>
        <end position="723"/>
    </location>
</feature>
<keyword evidence="2 6" id="KW-0812">Transmembrane</keyword>
<feature type="transmembrane region" description="Helical" evidence="6">
    <location>
        <begin position="669"/>
        <end position="690"/>
    </location>
</feature>
<evidence type="ECO:0000256" key="2">
    <source>
        <dbReference type="ARBA" id="ARBA00022692"/>
    </source>
</evidence>
<feature type="compositionally biased region" description="Low complexity" evidence="5">
    <location>
        <begin position="578"/>
        <end position="601"/>
    </location>
</feature>
<comment type="caution">
    <text evidence="8">The sequence shown here is derived from an EMBL/GenBank/DDBJ whole genome shotgun (WGS) entry which is preliminary data.</text>
</comment>
<name>A0A7L3EC91_9PASS</name>
<dbReference type="PANTHER" id="PTHR22829">
    <property type="entry name" value="DEP DOMAIN PROTEIN"/>
    <property type="match status" value="1"/>
</dbReference>
<dbReference type="InterPro" id="IPR004776">
    <property type="entry name" value="Mem_transp_PIN-like"/>
</dbReference>
<dbReference type="GO" id="GO:0035556">
    <property type="term" value="P:intracellular signal transduction"/>
    <property type="evidence" value="ECO:0007669"/>
    <property type="project" value="InterPro"/>
</dbReference>
<comment type="subcellular location">
    <subcellularLocation>
        <location evidence="1">Membrane</location>
        <topology evidence="1">Multi-pass membrane protein</topology>
    </subcellularLocation>
</comment>
<dbReference type="EMBL" id="VZTR01013440">
    <property type="protein sequence ID" value="NXT64760.1"/>
    <property type="molecule type" value="Genomic_DNA"/>
</dbReference>
<feature type="transmembrane region" description="Helical" evidence="6">
    <location>
        <begin position="441"/>
        <end position="470"/>
    </location>
</feature>
<feature type="transmembrane region" description="Helical" evidence="6">
    <location>
        <begin position="42"/>
        <end position="64"/>
    </location>
</feature>
<evidence type="ECO:0000256" key="3">
    <source>
        <dbReference type="ARBA" id="ARBA00022989"/>
    </source>
</evidence>
<feature type="transmembrane region" description="Helical" evidence="6">
    <location>
        <begin position="244"/>
        <end position="262"/>
    </location>
</feature>
<feature type="region of interest" description="Disordered" evidence="5">
    <location>
        <begin position="564"/>
        <end position="601"/>
    </location>
</feature>
<keyword evidence="9" id="KW-1185">Reference proteome</keyword>
<gene>
    <name evidence="8" type="primary">Gpr155</name>
    <name evidence="8" type="ORF">CHAFRE_R05850</name>
</gene>
<feature type="transmembrane region" description="Helical" evidence="6">
    <location>
        <begin position="340"/>
        <end position="366"/>
    </location>
</feature>
<feature type="transmembrane region" description="Helical" evidence="6">
    <location>
        <begin position="274"/>
        <end position="293"/>
    </location>
</feature>
<reference evidence="8 9" key="1">
    <citation type="submission" date="2019-09" db="EMBL/GenBank/DDBJ databases">
        <title>Bird 10,000 Genomes (B10K) Project - Family phase.</title>
        <authorList>
            <person name="Zhang G."/>
        </authorList>
    </citation>
    <scope>NUCLEOTIDE SEQUENCE [LARGE SCALE GENOMIC DNA]</scope>
    <source>
        <strain evidence="8">B10K-DU-012-41</strain>
    </source>
</reference>
<dbReference type="Proteomes" id="UP000563107">
    <property type="component" value="Unassembled WGS sequence"/>
</dbReference>
<dbReference type="AlphaFoldDB" id="A0A7L3EC91"/>
<proteinExistence type="predicted"/>
<feature type="transmembrane region" description="Helical" evidence="6">
    <location>
        <begin position="522"/>
        <end position="542"/>
    </location>
</feature>
<dbReference type="PANTHER" id="PTHR22829:SF5">
    <property type="entry name" value="INTEGRAL MEMBRANE PROTEIN GPR155"/>
    <property type="match status" value="1"/>
</dbReference>
<evidence type="ECO:0000256" key="6">
    <source>
        <dbReference type="SAM" id="Phobius"/>
    </source>
</evidence>
<dbReference type="GO" id="GO:0030514">
    <property type="term" value="P:negative regulation of BMP signaling pathway"/>
    <property type="evidence" value="ECO:0007669"/>
    <property type="project" value="TreeGrafter"/>
</dbReference>
<feature type="transmembrane region" description="Helical" evidence="6">
    <location>
        <begin position="166"/>
        <end position="188"/>
    </location>
</feature>
<keyword evidence="3 6" id="KW-1133">Transmembrane helix</keyword>
<dbReference type="SMART" id="SM00049">
    <property type="entry name" value="DEP"/>
    <property type="match status" value="1"/>
</dbReference>
<evidence type="ECO:0000313" key="8">
    <source>
        <dbReference type="EMBL" id="NXT64760.1"/>
    </source>
</evidence>
<evidence type="ECO:0000259" key="7">
    <source>
        <dbReference type="PROSITE" id="PS50186"/>
    </source>
</evidence>
<dbReference type="InterPro" id="IPR036390">
    <property type="entry name" value="WH_DNA-bd_sf"/>
</dbReference>
<evidence type="ECO:0000256" key="5">
    <source>
        <dbReference type="SAM" id="MobiDB-lite"/>
    </source>
</evidence>
<dbReference type="GO" id="GO:0055085">
    <property type="term" value="P:transmembrane transport"/>
    <property type="evidence" value="ECO:0007669"/>
    <property type="project" value="InterPro"/>
</dbReference>
<feature type="non-terminal residue" evidence="8">
    <location>
        <position position="1"/>
    </location>
</feature>
<dbReference type="PROSITE" id="PS50186">
    <property type="entry name" value="DEP"/>
    <property type="match status" value="1"/>
</dbReference>
<evidence type="ECO:0000256" key="4">
    <source>
        <dbReference type="ARBA" id="ARBA00023136"/>
    </source>
</evidence>
<dbReference type="GO" id="GO:0016020">
    <property type="term" value="C:membrane"/>
    <property type="evidence" value="ECO:0007669"/>
    <property type="project" value="UniProtKB-SubCell"/>
</dbReference>
<dbReference type="SUPFAM" id="SSF46785">
    <property type="entry name" value="Winged helix' DNA-binding domain"/>
    <property type="match status" value="1"/>
</dbReference>
<accession>A0A7L3EC91</accession>
<feature type="transmembrane region" description="Helical" evidence="6">
    <location>
        <begin position="416"/>
        <end position="435"/>
    </location>
</feature>
<feature type="transmembrane region" description="Helical" evidence="6">
    <location>
        <begin position="313"/>
        <end position="333"/>
    </location>
</feature>
<dbReference type="InterPro" id="IPR037368">
    <property type="entry name" value="GPR155_DEP"/>
</dbReference>
<dbReference type="InterPro" id="IPR051832">
    <property type="entry name" value="mTOR-Rac_regulators"/>
</dbReference>
<evidence type="ECO:0000256" key="1">
    <source>
        <dbReference type="ARBA" id="ARBA00004141"/>
    </source>
</evidence>
<keyword evidence="4 6" id="KW-0472">Membrane</keyword>
<evidence type="ECO:0000313" key="9">
    <source>
        <dbReference type="Proteomes" id="UP000563107"/>
    </source>
</evidence>